<gene>
    <name evidence="1" type="ORF">EZS27_027856</name>
</gene>
<evidence type="ECO:0000313" key="1">
    <source>
        <dbReference type="EMBL" id="KAA6322619.1"/>
    </source>
</evidence>
<dbReference type="AlphaFoldDB" id="A0A5J4QNF9"/>
<reference evidence="1" key="1">
    <citation type="submission" date="2019-03" db="EMBL/GenBank/DDBJ databases">
        <title>Single cell metagenomics reveals metabolic interactions within the superorganism composed of flagellate Streblomastix strix and complex community of Bacteroidetes bacteria on its surface.</title>
        <authorList>
            <person name="Treitli S.C."/>
            <person name="Kolisko M."/>
            <person name="Husnik F."/>
            <person name="Keeling P."/>
            <person name="Hampl V."/>
        </authorList>
    </citation>
    <scope>NUCLEOTIDE SEQUENCE</scope>
    <source>
        <strain evidence="1">STM</strain>
    </source>
</reference>
<dbReference type="EMBL" id="SNRY01003002">
    <property type="protein sequence ID" value="KAA6322619.1"/>
    <property type="molecule type" value="Genomic_DNA"/>
</dbReference>
<organism evidence="1">
    <name type="scientific">termite gut metagenome</name>
    <dbReference type="NCBI Taxonomy" id="433724"/>
    <lineage>
        <taxon>unclassified sequences</taxon>
        <taxon>metagenomes</taxon>
        <taxon>organismal metagenomes</taxon>
    </lineage>
</organism>
<proteinExistence type="predicted"/>
<accession>A0A5J4QNF9</accession>
<sequence length="83" mass="9599">MNLQYYELKNKIAQLEIVDKQNCKLKEEYDQGIISDAIQQIGFCYSSLPVGNINTDDIFTKIDIQPIEETIAIIKKLEEHKPL</sequence>
<name>A0A5J4QNF9_9ZZZZ</name>
<protein>
    <submittedName>
        <fullName evidence="1">Uncharacterized protein</fullName>
    </submittedName>
</protein>
<comment type="caution">
    <text evidence="1">The sequence shown here is derived from an EMBL/GenBank/DDBJ whole genome shotgun (WGS) entry which is preliminary data.</text>
</comment>